<keyword evidence="1" id="KW-1133">Transmembrane helix</keyword>
<keyword evidence="1" id="KW-0812">Transmembrane</keyword>
<proteinExistence type="predicted"/>
<reference evidence="2" key="1">
    <citation type="submission" date="2021-02" db="EMBL/GenBank/DDBJ databases">
        <title>First Annotated Genome of the Yellow-green Alga Tribonema minus.</title>
        <authorList>
            <person name="Mahan K.M."/>
        </authorList>
    </citation>
    <scope>NUCLEOTIDE SEQUENCE</scope>
    <source>
        <strain evidence="2">UTEX B ZZ1240</strain>
    </source>
</reference>
<name>A0A835YUZ9_9STRA</name>
<protein>
    <submittedName>
        <fullName evidence="2">Uncharacterized protein</fullName>
    </submittedName>
</protein>
<feature type="non-terminal residue" evidence="2">
    <location>
        <position position="593"/>
    </location>
</feature>
<feature type="transmembrane region" description="Helical" evidence="1">
    <location>
        <begin position="433"/>
        <end position="456"/>
    </location>
</feature>
<comment type="caution">
    <text evidence="2">The sequence shown here is derived from an EMBL/GenBank/DDBJ whole genome shotgun (WGS) entry which is preliminary data.</text>
</comment>
<dbReference type="EMBL" id="JAFCMP010000283">
    <property type="protein sequence ID" value="KAG5181905.1"/>
    <property type="molecule type" value="Genomic_DNA"/>
</dbReference>
<evidence type="ECO:0000313" key="3">
    <source>
        <dbReference type="Proteomes" id="UP000664859"/>
    </source>
</evidence>
<keyword evidence="1" id="KW-0472">Membrane</keyword>
<gene>
    <name evidence="2" type="ORF">JKP88DRAFT_256031</name>
</gene>
<accession>A0A835YUZ9</accession>
<organism evidence="2 3">
    <name type="scientific">Tribonema minus</name>
    <dbReference type="NCBI Taxonomy" id="303371"/>
    <lineage>
        <taxon>Eukaryota</taxon>
        <taxon>Sar</taxon>
        <taxon>Stramenopiles</taxon>
        <taxon>Ochrophyta</taxon>
        <taxon>PX clade</taxon>
        <taxon>Xanthophyceae</taxon>
        <taxon>Tribonematales</taxon>
        <taxon>Tribonemataceae</taxon>
        <taxon>Tribonema</taxon>
    </lineage>
</organism>
<evidence type="ECO:0000313" key="2">
    <source>
        <dbReference type="EMBL" id="KAG5181905.1"/>
    </source>
</evidence>
<evidence type="ECO:0000256" key="1">
    <source>
        <dbReference type="SAM" id="Phobius"/>
    </source>
</evidence>
<keyword evidence="3" id="KW-1185">Reference proteome</keyword>
<dbReference type="AlphaFoldDB" id="A0A835YUZ9"/>
<dbReference type="Proteomes" id="UP000664859">
    <property type="component" value="Unassembled WGS sequence"/>
</dbReference>
<sequence>LSIVAPDRLAGFNIDQWPDEVEVVGAGRTVHARLRVLDADSRRGRADAEPLQKQRQDELRRPGMLCSGGAFHMDHPPHGSRIRRGEPAQERHRESQIEWNALRQVLTDQTRVLVSVRDSEPCRPSSAMSGAVRCCRTREAQAFSFGTGSPRAVWIACRTSSPRVIPNSAARAASASDVVPDTLVATVSVNSLVIVMISSAADGGVGSSTPRRMEQRREEAGENLCRAQCLSGRRHARSPGSARWPGLIADNFETIEHDIPHIGTVAVIELLEAERQEHFDAFLAERERSAKARLGKNPLDAEASRQLEAVEQFRRDPPFKPFKLGSFNQALHLQQCCAVRDRYPGHRCGRVAMEVRAQGRTEKHFLKWKNSGNYKAAVAAGAIPTFVQNLGIEFMDDAVACRLSIGDIANENFSKPQPTSALESSQALARRRWFVITVLLIITIGLWSAGFQIIGFRPGATARLRRVSRARSGALTAADLRIRIAGLARAVEFVDRTVTGAPPDRAVAAGTPVSSAATPPKSTRRAAVLLKLIDLINGYPLAEREGVVERIVLRAGGEADSWCGPQDRRRPAGRSTTALACRRRSQFRKSWLG</sequence>